<name>A0A3N4IVL7_ASCIM</name>
<protein>
    <submittedName>
        <fullName evidence="2">Uncharacterized protein</fullName>
    </submittedName>
</protein>
<feature type="compositionally biased region" description="Basic and acidic residues" evidence="1">
    <location>
        <begin position="153"/>
        <end position="167"/>
    </location>
</feature>
<gene>
    <name evidence="2" type="ORF">BJ508DRAFT_320370</name>
</gene>
<accession>A0A3N4IVL7</accession>
<dbReference type="EMBL" id="ML119645">
    <property type="protein sequence ID" value="RPA88280.1"/>
    <property type="molecule type" value="Genomic_DNA"/>
</dbReference>
<evidence type="ECO:0000256" key="1">
    <source>
        <dbReference type="SAM" id="MobiDB-lite"/>
    </source>
</evidence>
<reference evidence="2 3" key="1">
    <citation type="journal article" date="2018" name="Nat. Ecol. Evol.">
        <title>Pezizomycetes genomes reveal the molecular basis of ectomycorrhizal truffle lifestyle.</title>
        <authorList>
            <person name="Murat C."/>
            <person name="Payen T."/>
            <person name="Noel B."/>
            <person name="Kuo A."/>
            <person name="Morin E."/>
            <person name="Chen J."/>
            <person name="Kohler A."/>
            <person name="Krizsan K."/>
            <person name="Balestrini R."/>
            <person name="Da Silva C."/>
            <person name="Montanini B."/>
            <person name="Hainaut M."/>
            <person name="Levati E."/>
            <person name="Barry K.W."/>
            <person name="Belfiori B."/>
            <person name="Cichocki N."/>
            <person name="Clum A."/>
            <person name="Dockter R.B."/>
            <person name="Fauchery L."/>
            <person name="Guy J."/>
            <person name="Iotti M."/>
            <person name="Le Tacon F."/>
            <person name="Lindquist E.A."/>
            <person name="Lipzen A."/>
            <person name="Malagnac F."/>
            <person name="Mello A."/>
            <person name="Molinier V."/>
            <person name="Miyauchi S."/>
            <person name="Poulain J."/>
            <person name="Riccioni C."/>
            <person name="Rubini A."/>
            <person name="Sitrit Y."/>
            <person name="Splivallo R."/>
            <person name="Traeger S."/>
            <person name="Wang M."/>
            <person name="Zifcakova L."/>
            <person name="Wipf D."/>
            <person name="Zambonelli A."/>
            <person name="Paolocci F."/>
            <person name="Nowrousian M."/>
            <person name="Ottonello S."/>
            <person name="Baldrian P."/>
            <person name="Spatafora J.W."/>
            <person name="Henrissat B."/>
            <person name="Nagy L.G."/>
            <person name="Aury J.M."/>
            <person name="Wincker P."/>
            <person name="Grigoriev I.V."/>
            <person name="Bonfante P."/>
            <person name="Martin F.M."/>
        </authorList>
    </citation>
    <scope>NUCLEOTIDE SEQUENCE [LARGE SCALE GENOMIC DNA]</scope>
    <source>
        <strain evidence="2 3">RN42</strain>
    </source>
</reference>
<feature type="compositionally biased region" description="Basic and acidic residues" evidence="1">
    <location>
        <begin position="1"/>
        <end position="11"/>
    </location>
</feature>
<proteinExistence type="predicted"/>
<keyword evidence="3" id="KW-1185">Reference proteome</keyword>
<evidence type="ECO:0000313" key="3">
    <source>
        <dbReference type="Proteomes" id="UP000275078"/>
    </source>
</evidence>
<evidence type="ECO:0000313" key="2">
    <source>
        <dbReference type="EMBL" id="RPA88280.1"/>
    </source>
</evidence>
<dbReference type="Proteomes" id="UP000275078">
    <property type="component" value="Unassembled WGS sequence"/>
</dbReference>
<feature type="region of interest" description="Disordered" evidence="1">
    <location>
        <begin position="1"/>
        <end position="22"/>
    </location>
</feature>
<feature type="region of interest" description="Disordered" evidence="1">
    <location>
        <begin position="130"/>
        <end position="167"/>
    </location>
</feature>
<organism evidence="2 3">
    <name type="scientific">Ascobolus immersus RN42</name>
    <dbReference type="NCBI Taxonomy" id="1160509"/>
    <lineage>
        <taxon>Eukaryota</taxon>
        <taxon>Fungi</taxon>
        <taxon>Dikarya</taxon>
        <taxon>Ascomycota</taxon>
        <taxon>Pezizomycotina</taxon>
        <taxon>Pezizomycetes</taxon>
        <taxon>Pezizales</taxon>
        <taxon>Ascobolaceae</taxon>
        <taxon>Ascobolus</taxon>
    </lineage>
</organism>
<sequence>MTLKLVREKLQTPEISEPSGESCRADKALGRLWDDVLDPAASVRRLLSGYKQQINNASFPVCNLLSPRDTLSAKPAPDITAQVSTSAPPPHKEIPNMPNLAQVLTDLTLLRTLPASQALTLLDLSTTLSEADNLDPSTPTLAPRPKLGVHNRTKSEKEEEEERLKNDEDYRRAIEFLRVKKEEGPLAGRDEEWQMLRGAVRNRIGGPSAGRG</sequence>
<dbReference type="AlphaFoldDB" id="A0A3N4IVL7"/>